<accession>A0A6I4U597</accession>
<evidence type="ECO:0000313" key="1">
    <source>
        <dbReference type="EMBL" id="MXP09612.1"/>
    </source>
</evidence>
<comment type="caution">
    <text evidence="1">The sequence shown here is derived from an EMBL/GenBank/DDBJ whole genome shotgun (WGS) entry which is preliminary data.</text>
</comment>
<dbReference type="EMBL" id="WTYR01000001">
    <property type="protein sequence ID" value="MXP09612.1"/>
    <property type="molecule type" value="Genomic_DNA"/>
</dbReference>
<keyword evidence="2" id="KW-1185">Reference proteome</keyword>
<protein>
    <submittedName>
        <fullName evidence="1">DUF3800 domain-containing protein</fullName>
    </submittedName>
</protein>
<proteinExistence type="predicted"/>
<sequence length="270" mass="30091">MYLLYCDESNMEERAGDFLLYAGVSIPPENARALAREIEEVRERAGVPRDFLLKFNPVPPELGHADFIALKQAILKKAAEHGARLFAYVVLHDIAKTTGLHEARRNGVNAVLYHFDCYLNRKSGTGLALLDRFTDEGNLIDGHLREKVAIGITGLPYSKEKRLGNLIGVHYSAIGQSHFCSLVDIVVGSLRFAINVHTREQAKLAKSAGIILTLLSPLFFREEGDFASEKVSEIGFQFSPKSVRYEPYREKYLGLHAFLAENGIVSDQSI</sequence>
<gene>
    <name evidence="1" type="ORF">GRI68_05425</name>
</gene>
<evidence type="ECO:0000313" key="2">
    <source>
        <dbReference type="Proteomes" id="UP000429229"/>
    </source>
</evidence>
<dbReference type="Proteomes" id="UP000429229">
    <property type="component" value="Unassembled WGS sequence"/>
</dbReference>
<dbReference type="AlphaFoldDB" id="A0A6I4U597"/>
<name>A0A6I4U597_9SPHN</name>
<dbReference type="RefSeq" id="WP_160616291.1">
    <property type="nucleotide sequence ID" value="NZ_WTYR01000001.1"/>
</dbReference>
<dbReference type="OrthoDB" id="7605112at2"/>
<organism evidence="1 2">
    <name type="scientific">Alteriqipengyuania halimionae</name>
    <dbReference type="NCBI Taxonomy" id="1926630"/>
    <lineage>
        <taxon>Bacteria</taxon>
        <taxon>Pseudomonadati</taxon>
        <taxon>Pseudomonadota</taxon>
        <taxon>Alphaproteobacteria</taxon>
        <taxon>Sphingomonadales</taxon>
        <taxon>Erythrobacteraceae</taxon>
        <taxon>Alteriqipengyuania</taxon>
    </lineage>
</organism>
<reference evidence="1 2" key="1">
    <citation type="submission" date="2019-12" db="EMBL/GenBank/DDBJ databases">
        <title>Genomic-based taxomic classification of the family Erythrobacteraceae.</title>
        <authorList>
            <person name="Xu L."/>
        </authorList>
    </citation>
    <scope>NUCLEOTIDE SEQUENCE [LARGE SCALE GENOMIC DNA]</scope>
    <source>
        <strain evidence="1 2">LMG 29519</strain>
    </source>
</reference>